<keyword evidence="1" id="KW-0863">Zinc-finger</keyword>
<name>A0A1Y1VBA1_9FUNG</name>
<feature type="non-terminal residue" evidence="3">
    <location>
        <position position="117"/>
    </location>
</feature>
<evidence type="ECO:0000313" key="3">
    <source>
        <dbReference type="EMBL" id="ORX51831.1"/>
    </source>
</evidence>
<gene>
    <name evidence="3" type="ORF">BCR36DRAFT_445936</name>
</gene>
<dbReference type="InterPro" id="IPR001878">
    <property type="entry name" value="Znf_CCHC"/>
</dbReference>
<dbReference type="GO" id="GO:0003676">
    <property type="term" value="F:nucleic acid binding"/>
    <property type="evidence" value="ECO:0007669"/>
    <property type="project" value="InterPro"/>
</dbReference>
<evidence type="ECO:0000313" key="4">
    <source>
        <dbReference type="Proteomes" id="UP000193719"/>
    </source>
</evidence>
<accession>A0A1Y1VBA1</accession>
<keyword evidence="1" id="KW-0862">Zinc</keyword>
<dbReference type="Proteomes" id="UP000193719">
    <property type="component" value="Unassembled WGS sequence"/>
</dbReference>
<evidence type="ECO:0000256" key="1">
    <source>
        <dbReference type="PROSITE-ProRule" id="PRU00047"/>
    </source>
</evidence>
<dbReference type="InterPro" id="IPR036875">
    <property type="entry name" value="Znf_CCHC_sf"/>
</dbReference>
<sequence>MFTDSQPYFDPYQNQNYNLFTQHSGGTNYNYFNNNDSPYTYNGYYNNNYNNNYDNNNNYNNYNMRFNGNYNMRNQLNMFNQSQRNKCFRCQQVGHKMQDCKYTFQELAEMEKQGLIN</sequence>
<reference evidence="3 4" key="1">
    <citation type="submission" date="2016-08" db="EMBL/GenBank/DDBJ databases">
        <title>Genomes of anaerobic fungi encode conserved fungal cellulosomes for biomass hydrolysis.</title>
        <authorList>
            <consortium name="DOE Joint Genome Institute"/>
            <person name="Haitjema C.H."/>
            <person name="Gilmore S.P."/>
            <person name="Henske J.K."/>
            <person name="Solomon K.V."/>
            <person name="De Groot R."/>
            <person name="Kuo A."/>
            <person name="Mondo S.J."/>
            <person name="Salamov A.A."/>
            <person name="Labutti K."/>
            <person name="Zhao Z."/>
            <person name="Chiniquy J."/>
            <person name="Barry K."/>
            <person name="Brewer H.M."/>
            <person name="Purvine S.O."/>
            <person name="Wright A.T."/>
            <person name="Boxma B."/>
            <person name="Van Alen T."/>
            <person name="Hackstein J.H."/>
            <person name="Baker S.E."/>
            <person name="Grigoriev I.V."/>
            <person name="O'Malley M.A."/>
        </authorList>
    </citation>
    <scope>NUCLEOTIDE SEQUENCE [LARGE SCALE GENOMIC DNA]</scope>
    <source>
        <strain evidence="4">finn</strain>
    </source>
</reference>
<reference evidence="3 4" key="2">
    <citation type="submission" date="2016-08" db="EMBL/GenBank/DDBJ databases">
        <title>Pervasive Adenine N6-methylation of Active Genes in Fungi.</title>
        <authorList>
            <consortium name="DOE Joint Genome Institute"/>
            <person name="Mondo S.J."/>
            <person name="Dannebaum R.O."/>
            <person name="Kuo R.C."/>
            <person name="Labutti K."/>
            <person name="Haridas S."/>
            <person name="Kuo A."/>
            <person name="Salamov A."/>
            <person name="Ahrendt S.R."/>
            <person name="Lipzen A."/>
            <person name="Sullivan W."/>
            <person name="Andreopoulos W.B."/>
            <person name="Clum A."/>
            <person name="Lindquist E."/>
            <person name="Daum C."/>
            <person name="Ramamoorthy G.K."/>
            <person name="Gryganskyi A."/>
            <person name="Culley D."/>
            <person name="Magnuson J.K."/>
            <person name="James T.Y."/>
            <person name="O'Malley M.A."/>
            <person name="Stajich J.E."/>
            <person name="Spatafora J.W."/>
            <person name="Visel A."/>
            <person name="Grigoriev I.V."/>
        </authorList>
    </citation>
    <scope>NUCLEOTIDE SEQUENCE [LARGE SCALE GENOMIC DNA]</scope>
    <source>
        <strain evidence="4">finn</strain>
    </source>
</reference>
<keyword evidence="4" id="KW-1185">Reference proteome</keyword>
<dbReference type="SUPFAM" id="SSF57756">
    <property type="entry name" value="Retrovirus zinc finger-like domains"/>
    <property type="match status" value="1"/>
</dbReference>
<evidence type="ECO:0000259" key="2">
    <source>
        <dbReference type="PROSITE" id="PS50158"/>
    </source>
</evidence>
<dbReference type="EMBL" id="MCFH01000017">
    <property type="protein sequence ID" value="ORX51831.1"/>
    <property type="molecule type" value="Genomic_DNA"/>
</dbReference>
<dbReference type="AlphaFoldDB" id="A0A1Y1VBA1"/>
<dbReference type="PROSITE" id="PS50158">
    <property type="entry name" value="ZF_CCHC"/>
    <property type="match status" value="1"/>
</dbReference>
<proteinExistence type="predicted"/>
<dbReference type="GO" id="GO:0008270">
    <property type="term" value="F:zinc ion binding"/>
    <property type="evidence" value="ECO:0007669"/>
    <property type="project" value="UniProtKB-KW"/>
</dbReference>
<organism evidence="3 4">
    <name type="scientific">Piromyces finnis</name>
    <dbReference type="NCBI Taxonomy" id="1754191"/>
    <lineage>
        <taxon>Eukaryota</taxon>
        <taxon>Fungi</taxon>
        <taxon>Fungi incertae sedis</taxon>
        <taxon>Chytridiomycota</taxon>
        <taxon>Chytridiomycota incertae sedis</taxon>
        <taxon>Neocallimastigomycetes</taxon>
        <taxon>Neocallimastigales</taxon>
        <taxon>Neocallimastigaceae</taxon>
        <taxon>Piromyces</taxon>
    </lineage>
</organism>
<comment type="caution">
    <text evidence="3">The sequence shown here is derived from an EMBL/GenBank/DDBJ whole genome shotgun (WGS) entry which is preliminary data.</text>
</comment>
<dbReference type="Pfam" id="PF00098">
    <property type="entry name" value="zf-CCHC"/>
    <property type="match status" value="1"/>
</dbReference>
<protein>
    <recommendedName>
        <fullName evidence="2">CCHC-type domain-containing protein</fullName>
    </recommendedName>
</protein>
<keyword evidence="1" id="KW-0479">Metal-binding</keyword>
<feature type="domain" description="CCHC-type" evidence="2">
    <location>
        <begin position="86"/>
        <end position="101"/>
    </location>
</feature>